<protein>
    <submittedName>
        <fullName evidence="1">Putative LRR receptor-like serine/threonine-protein kinase</fullName>
    </submittedName>
</protein>
<dbReference type="GO" id="GO:0016301">
    <property type="term" value="F:kinase activity"/>
    <property type="evidence" value="ECO:0007669"/>
    <property type="project" value="UniProtKB-KW"/>
</dbReference>
<evidence type="ECO:0000313" key="2">
    <source>
        <dbReference type="Proteomes" id="UP000325315"/>
    </source>
</evidence>
<reference evidence="2" key="1">
    <citation type="journal article" date="2019" name="Plant Biotechnol. J.">
        <title>Genome sequencing of the Australian wild diploid species Gossypium australe highlights disease resistance and delayed gland morphogenesis.</title>
        <authorList>
            <person name="Cai Y."/>
            <person name="Cai X."/>
            <person name="Wang Q."/>
            <person name="Wang P."/>
            <person name="Zhang Y."/>
            <person name="Cai C."/>
            <person name="Xu Y."/>
            <person name="Wang K."/>
            <person name="Zhou Z."/>
            <person name="Wang C."/>
            <person name="Geng S."/>
            <person name="Li B."/>
            <person name="Dong Q."/>
            <person name="Hou Y."/>
            <person name="Wang H."/>
            <person name="Ai P."/>
            <person name="Liu Z."/>
            <person name="Yi F."/>
            <person name="Sun M."/>
            <person name="An G."/>
            <person name="Cheng J."/>
            <person name="Zhang Y."/>
            <person name="Shi Q."/>
            <person name="Xie Y."/>
            <person name="Shi X."/>
            <person name="Chang Y."/>
            <person name="Huang F."/>
            <person name="Chen Y."/>
            <person name="Hong S."/>
            <person name="Mi L."/>
            <person name="Sun Q."/>
            <person name="Zhang L."/>
            <person name="Zhou B."/>
            <person name="Peng R."/>
            <person name="Zhang X."/>
            <person name="Liu F."/>
        </authorList>
    </citation>
    <scope>NUCLEOTIDE SEQUENCE [LARGE SCALE GENOMIC DNA]</scope>
    <source>
        <strain evidence="2">cv. PA1801</strain>
    </source>
</reference>
<keyword evidence="2" id="KW-1185">Reference proteome</keyword>
<keyword evidence="1" id="KW-0675">Receptor</keyword>
<dbReference type="Proteomes" id="UP000325315">
    <property type="component" value="Unassembled WGS sequence"/>
</dbReference>
<dbReference type="AlphaFoldDB" id="A0A5B6VML6"/>
<organism evidence="1 2">
    <name type="scientific">Gossypium australe</name>
    <dbReference type="NCBI Taxonomy" id="47621"/>
    <lineage>
        <taxon>Eukaryota</taxon>
        <taxon>Viridiplantae</taxon>
        <taxon>Streptophyta</taxon>
        <taxon>Embryophyta</taxon>
        <taxon>Tracheophyta</taxon>
        <taxon>Spermatophyta</taxon>
        <taxon>Magnoliopsida</taxon>
        <taxon>eudicotyledons</taxon>
        <taxon>Gunneridae</taxon>
        <taxon>Pentapetalae</taxon>
        <taxon>rosids</taxon>
        <taxon>malvids</taxon>
        <taxon>Malvales</taxon>
        <taxon>Malvaceae</taxon>
        <taxon>Malvoideae</taxon>
        <taxon>Gossypium</taxon>
    </lineage>
</organism>
<dbReference type="EMBL" id="SMMG02000006">
    <property type="protein sequence ID" value="KAA3470480.1"/>
    <property type="molecule type" value="Genomic_DNA"/>
</dbReference>
<keyword evidence="1" id="KW-0418">Kinase</keyword>
<name>A0A5B6VML6_9ROSI</name>
<evidence type="ECO:0000313" key="1">
    <source>
        <dbReference type="EMBL" id="KAA3470480.1"/>
    </source>
</evidence>
<sequence length="307" mass="33553">MDTEGKEEVGLMVELMVIVMAGLVLDHSANCMAKLVMWFKIDITGSSALLAGPRILQLKNVLHDIQTGKTLLVGHIHDGLYRFDVSHVASNSTADVRGSGSKLVCNTQLISSVELCHKSLGHPYNSTLILVLCNSSIPFRNNNLPHVQFGCSIKMLQTSFSSSTVDIARSSPEGQLVETSVIDCVNVPSPCDQLGSLHRSVTSLCTFFNSHPIQTRSKNGIFKPKVFSSIMTENEPVSIEETFKSTAWKAAAQTEYGALLANQTWDLMPLPEGRRAVVKRDVDGSVARYKGRLVVKGYLQEAGIDFQ</sequence>
<proteinExistence type="predicted"/>
<comment type="caution">
    <text evidence="1">The sequence shown here is derived from an EMBL/GenBank/DDBJ whole genome shotgun (WGS) entry which is preliminary data.</text>
</comment>
<keyword evidence="1" id="KW-0808">Transferase</keyword>
<gene>
    <name evidence="1" type="ORF">EPI10_016189</name>
</gene>
<accession>A0A5B6VML6</accession>
<dbReference type="OrthoDB" id="997331at2759"/>